<evidence type="ECO:0000313" key="2">
    <source>
        <dbReference type="Proteomes" id="UP001152531"/>
    </source>
</evidence>
<protein>
    <submittedName>
        <fullName evidence="1">U3 small nucleolar RNA-associated protein 13</fullName>
    </submittedName>
</protein>
<keyword evidence="2" id="KW-1185">Reference proteome</keyword>
<comment type="caution">
    <text evidence="1">The sequence shown here is derived from an EMBL/GenBank/DDBJ whole genome shotgun (WGS) entry which is preliminary data.</text>
</comment>
<sequence>MDYKTEYISTDIDPFYIGSNASCMSHDGSILVTANEEDVVVTNLHTQEILHTIEGDGETITNLNITPDGSKISIISQSQQLRIFDISQGVIVKNFKLSSPVYVSSNEQTSTLFAFGGTDGIITVWDIEGGYVTHSLKGHGSTISSISFNGDLGDKNWKLASGDTSGTVKVWDLVKRKCVHTFNEHTSAVRGTSFHGDHFISGGRDEIVVIYRNFKPIKTILVNQSIEVCKLLELPDSDDLGFYTAGSNNLFQLFDITGELITKTENYQTEEELIIIDVFETQYLNLVLSDQSIVTIDINDLATGQPAVIDRIAGNHGIIADVKYVGPQFNLLALATNSPSLRIIDPSNPLKLTICEGHRDILNTVDVSVDGKWIVTGSKDSEVRLWNYADGTFKTYAILKGHVGSVTAVALPRTPMDYPQFVVSAGSDLTIKKWKIPNPAKSDWPMTIKTSEYTRRAHEKDINSIDISPNDEFLATASYDKLGKIWDLHTGETIGVLKGHKRGLWDIKFNKYDKTVITCGGDKTIKSWSLLNYQMTENFESHTNSVQKVQYITRGQQIISAGADGLIKIWNNKAECLKTIDNHSNRIWSIDILNDGDKFVSCDANGQISLWHDNSESLLKAKEQQEIDRIENDQKLSNYINEKNYYNAFLLALELNYSMKLFHVINEIFNNDQSDQLVEILGKLNDEQKLKLFEKLQNWNINFKFFEVVQRVVNLILNNVGIEYLMTPKLIKIIENMLPYNERHLSRLEGLIESSYIVDYSVEQMGLTTDE</sequence>
<gene>
    <name evidence="1" type="ORF">CLIB1444_02S16468</name>
</gene>
<reference evidence="1" key="1">
    <citation type="submission" date="2022-06" db="EMBL/GenBank/DDBJ databases">
        <authorList>
            <person name="Legras J.-L."/>
            <person name="Devillers H."/>
            <person name="Grondin C."/>
        </authorList>
    </citation>
    <scope>NUCLEOTIDE SEQUENCE</scope>
    <source>
        <strain evidence="1">CLIB 1444</strain>
    </source>
</reference>
<dbReference type="Proteomes" id="UP001152531">
    <property type="component" value="Unassembled WGS sequence"/>
</dbReference>
<accession>A0ACA9Y481</accession>
<evidence type="ECO:0000313" key="1">
    <source>
        <dbReference type="EMBL" id="CAH6719786.1"/>
    </source>
</evidence>
<proteinExistence type="predicted"/>
<dbReference type="EMBL" id="CALSDN010000002">
    <property type="protein sequence ID" value="CAH6719786.1"/>
    <property type="molecule type" value="Genomic_DNA"/>
</dbReference>
<name>A0ACA9Y481_9ASCO</name>
<organism evidence="1 2">
    <name type="scientific">[Candida] jaroonii</name>
    <dbReference type="NCBI Taxonomy" id="467808"/>
    <lineage>
        <taxon>Eukaryota</taxon>
        <taxon>Fungi</taxon>
        <taxon>Dikarya</taxon>
        <taxon>Ascomycota</taxon>
        <taxon>Saccharomycotina</taxon>
        <taxon>Pichiomycetes</taxon>
        <taxon>Debaryomycetaceae</taxon>
        <taxon>Yamadazyma</taxon>
    </lineage>
</organism>